<evidence type="ECO:0000313" key="9">
    <source>
        <dbReference type="Proteomes" id="UP001233999"/>
    </source>
</evidence>
<dbReference type="PANTHER" id="PTHR46203:SF1">
    <property type="entry name" value="MITOCHONDRIAL TRANSLATION RELEASE FACTOR IN RESCUE"/>
    <property type="match status" value="1"/>
</dbReference>
<keyword evidence="3" id="KW-0809">Transit peptide</keyword>
<gene>
    <name evidence="8" type="ORF">L9F63_016524</name>
</gene>
<comment type="subcellular location">
    <subcellularLocation>
        <location evidence="1">Mitochondrion</location>
    </subcellularLocation>
</comment>
<dbReference type="InterPro" id="IPR045853">
    <property type="entry name" value="Pep_chain_release_fac_I_sf"/>
</dbReference>
<dbReference type="GO" id="GO:0005739">
    <property type="term" value="C:mitochondrion"/>
    <property type="evidence" value="ECO:0007669"/>
    <property type="project" value="UniProtKB-SubCell"/>
</dbReference>
<dbReference type="PANTHER" id="PTHR46203">
    <property type="entry name" value="PROBABLE PEPTIDE CHAIN RELEASE FACTOR C12ORF65"/>
    <property type="match status" value="1"/>
</dbReference>
<dbReference type="SUPFAM" id="SSF75620">
    <property type="entry name" value="Release factor"/>
    <property type="match status" value="1"/>
</dbReference>
<evidence type="ECO:0000256" key="2">
    <source>
        <dbReference type="ARBA" id="ARBA00010835"/>
    </source>
</evidence>
<comment type="caution">
    <text evidence="8">The sequence shown here is derived from an EMBL/GenBank/DDBJ whole genome shotgun (WGS) entry which is preliminary data.</text>
</comment>
<evidence type="ECO:0000259" key="6">
    <source>
        <dbReference type="Pfam" id="PF00472"/>
    </source>
</evidence>
<dbReference type="InterPro" id="IPR045300">
    <property type="entry name" value="Complex1_LYR_MIEF1-MP"/>
</dbReference>
<evidence type="ECO:0000259" key="7">
    <source>
        <dbReference type="Pfam" id="PF05347"/>
    </source>
</evidence>
<keyword evidence="4" id="KW-0496">Mitochondrion</keyword>
<feature type="region of interest" description="Disordered" evidence="5">
    <location>
        <begin position="176"/>
        <end position="205"/>
    </location>
</feature>
<evidence type="ECO:0000256" key="5">
    <source>
        <dbReference type="SAM" id="MobiDB-lite"/>
    </source>
</evidence>
<dbReference type="Pfam" id="PF05347">
    <property type="entry name" value="Complex1_LYR"/>
    <property type="match status" value="1"/>
</dbReference>
<evidence type="ECO:0000313" key="8">
    <source>
        <dbReference type="EMBL" id="KAJ9590437.1"/>
    </source>
</evidence>
<dbReference type="Proteomes" id="UP001233999">
    <property type="component" value="Unassembled WGS sequence"/>
</dbReference>
<accession>A0AAD8A139</accession>
<dbReference type="AlphaFoldDB" id="A0AAD8A139"/>
<dbReference type="EMBL" id="JASPKZ010004216">
    <property type="protein sequence ID" value="KAJ9590437.1"/>
    <property type="molecule type" value="Genomic_DNA"/>
</dbReference>
<dbReference type="Gene3D" id="3.30.160.20">
    <property type="match status" value="1"/>
</dbReference>
<dbReference type="InterPro" id="IPR000352">
    <property type="entry name" value="Pep_chain_release_fac_I"/>
</dbReference>
<comment type="similarity">
    <text evidence="2">Belongs to the prokaryotic/mitochondrial release factor family.</text>
</comment>
<proteinExistence type="inferred from homology"/>
<keyword evidence="9" id="KW-1185">Reference proteome</keyword>
<dbReference type="InterPro" id="IPR008011">
    <property type="entry name" value="Complex1_LYR_dom"/>
</dbReference>
<reference evidence="8" key="1">
    <citation type="journal article" date="2023" name="IScience">
        <title>Live-bearing cockroach genome reveals convergent evolutionary mechanisms linked to viviparity in insects and beyond.</title>
        <authorList>
            <person name="Fouks B."/>
            <person name="Harrison M.C."/>
            <person name="Mikhailova A.A."/>
            <person name="Marchal E."/>
            <person name="English S."/>
            <person name="Carruthers M."/>
            <person name="Jennings E.C."/>
            <person name="Chiamaka E.L."/>
            <person name="Frigard R.A."/>
            <person name="Pippel M."/>
            <person name="Attardo G.M."/>
            <person name="Benoit J.B."/>
            <person name="Bornberg-Bauer E."/>
            <person name="Tobe S.S."/>
        </authorList>
    </citation>
    <scope>NUCLEOTIDE SEQUENCE</scope>
    <source>
        <strain evidence="8">Stay&amp;Tobe</strain>
    </source>
</reference>
<dbReference type="InterPro" id="IPR052405">
    <property type="entry name" value="Mito_Transl_Release_Factor"/>
</dbReference>
<protein>
    <recommendedName>
        <fullName evidence="10">Prokaryotic-type class I peptide chain release factors domain-containing protein</fullName>
    </recommendedName>
</protein>
<evidence type="ECO:0000256" key="4">
    <source>
        <dbReference type="ARBA" id="ARBA00023128"/>
    </source>
</evidence>
<evidence type="ECO:0008006" key="10">
    <source>
        <dbReference type="Google" id="ProtNLM"/>
    </source>
</evidence>
<evidence type="ECO:0000256" key="3">
    <source>
        <dbReference type="ARBA" id="ARBA00022946"/>
    </source>
</evidence>
<feature type="domain" description="Complex 1 LYR protein" evidence="7">
    <location>
        <begin position="9"/>
        <end position="58"/>
    </location>
</feature>
<dbReference type="Pfam" id="PF00472">
    <property type="entry name" value="RF-1"/>
    <property type="match status" value="1"/>
</dbReference>
<name>A0AAD8A139_DIPPU</name>
<feature type="domain" description="Prokaryotic-type class I peptide chain release factors" evidence="6">
    <location>
        <begin position="97"/>
        <end position="189"/>
    </location>
</feature>
<reference evidence="8" key="2">
    <citation type="submission" date="2023-05" db="EMBL/GenBank/DDBJ databases">
        <authorList>
            <person name="Fouks B."/>
        </authorList>
    </citation>
    <scope>NUCLEOTIDE SEQUENCE</scope>
    <source>
        <strain evidence="8">Stay&amp;Tobe</strain>
        <tissue evidence="8">Testes</tissue>
    </source>
</reference>
<evidence type="ECO:0000256" key="1">
    <source>
        <dbReference type="ARBA" id="ARBA00004173"/>
    </source>
</evidence>
<organism evidence="8 9">
    <name type="scientific">Diploptera punctata</name>
    <name type="common">Pacific beetle cockroach</name>
    <dbReference type="NCBI Taxonomy" id="6984"/>
    <lineage>
        <taxon>Eukaryota</taxon>
        <taxon>Metazoa</taxon>
        <taxon>Ecdysozoa</taxon>
        <taxon>Arthropoda</taxon>
        <taxon>Hexapoda</taxon>
        <taxon>Insecta</taxon>
        <taxon>Pterygota</taxon>
        <taxon>Neoptera</taxon>
        <taxon>Polyneoptera</taxon>
        <taxon>Dictyoptera</taxon>
        <taxon>Blattodea</taxon>
        <taxon>Blaberoidea</taxon>
        <taxon>Blaberidae</taxon>
        <taxon>Diplopterinae</taxon>
        <taxon>Diploptera</taxon>
    </lineage>
</organism>
<dbReference type="CDD" id="cd20272">
    <property type="entry name" value="Complex1_LYR_MIEF1-MP"/>
    <property type="match status" value="1"/>
</dbReference>
<sequence>MILNTPTPRQVLRLYRDLLRYGKQLQFTDKGYFCQRIRKEFKQAKSIENKEDINFYFEKMAILILHARQQVKLLCLLHTNKVISCNKHTLDSSRVPKLNEDDLDEQFVRGSGPGGQAVNKTNNCVVLQHKPTGIVVKCHHSRLQDENRKLAREMLITKLDNLLNGKLSIDEQKKAIQEKKSNEKARRQRKLRELKAKWKENEGIT</sequence>
<dbReference type="GO" id="GO:0003747">
    <property type="term" value="F:translation release factor activity"/>
    <property type="evidence" value="ECO:0007669"/>
    <property type="project" value="InterPro"/>
</dbReference>